<keyword evidence="1" id="KW-0732">Signal</keyword>
<feature type="chain" id="PRO_5031204840" description="Secreted protein" evidence="1">
    <location>
        <begin position="33"/>
        <end position="309"/>
    </location>
</feature>
<evidence type="ECO:0008006" key="4">
    <source>
        <dbReference type="Google" id="ProtNLM"/>
    </source>
</evidence>
<feature type="signal peptide" evidence="1">
    <location>
        <begin position="1"/>
        <end position="32"/>
    </location>
</feature>
<dbReference type="EMBL" id="JACHJV010000001">
    <property type="protein sequence ID" value="MBB4922566.1"/>
    <property type="molecule type" value="Genomic_DNA"/>
</dbReference>
<comment type="caution">
    <text evidence="2">The sequence shown here is derived from an EMBL/GenBank/DDBJ whole genome shotgun (WGS) entry which is preliminary data.</text>
</comment>
<evidence type="ECO:0000313" key="2">
    <source>
        <dbReference type="EMBL" id="MBB4922566.1"/>
    </source>
</evidence>
<sequence length="309" mass="31057">MLRTALSVKRIMPAMAAVASAALLATAAPAQAAATTPGGPYTGMGNCPVSSPALSDPTNLQVGCVVSVTNNGSFTIGSTTVPLTSPITLQFGVYRGKSTPVVTFPDGSKANQYATVAPTGTQLLTAQPAQITIPGIINFLPGITSVFAQVELAGPITDFTPLAVGESYPVFKLPVKLHLHNVLFGDDCYIGSDSSPILLQPTTGTTAPPAPAQPMTGSPGTLAVKGDPHGHHTLIASFTDATLVDNTFSVPGASGCGLGGILDPIIDWTMGIPSGAGQGSVSFQQTDTSLALDGSLSDLTGALNASAGQ</sequence>
<dbReference type="RefSeq" id="WP_184934716.1">
    <property type="nucleotide sequence ID" value="NZ_JACHJV010000001.1"/>
</dbReference>
<dbReference type="AlphaFoldDB" id="A0A7W7QZ91"/>
<proteinExistence type="predicted"/>
<organism evidence="2 3">
    <name type="scientific">Kitasatospora kifunensis</name>
    <name type="common">Streptomyces kifunensis</name>
    <dbReference type="NCBI Taxonomy" id="58351"/>
    <lineage>
        <taxon>Bacteria</taxon>
        <taxon>Bacillati</taxon>
        <taxon>Actinomycetota</taxon>
        <taxon>Actinomycetes</taxon>
        <taxon>Kitasatosporales</taxon>
        <taxon>Streptomycetaceae</taxon>
        <taxon>Kitasatospora</taxon>
    </lineage>
</organism>
<gene>
    <name evidence="2" type="ORF">FHR34_001559</name>
</gene>
<protein>
    <recommendedName>
        <fullName evidence="4">Secreted protein</fullName>
    </recommendedName>
</protein>
<evidence type="ECO:0000313" key="3">
    <source>
        <dbReference type="Proteomes" id="UP000540506"/>
    </source>
</evidence>
<name>A0A7W7QZ91_KITKI</name>
<dbReference type="Proteomes" id="UP000540506">
    <property type="component" value="Unassembled WGS sequence"/>
</dbReference>
<accession>A0A7W7QZ91</accession>
<evidence type="ECO:0000256" key="1">
    <source>
        <dbReference type="SAM" id="SignalP"/>
    </source>
</evidence>
<reference evidence="2 3" key="1">
    <citation type="submission" date="2020-08" db="EMBL/GenBank/DDBJ databases">
        <title>Sequencing the genomes of 1000 actinobacteria strains.</title>
        <authorList>
            <person name="Klenk H.-P."/>
        </authorList>
    </citation>
    <scope>NUCLEOTIDE SEQUENCE [LARGE SCALE GENOMIC DNA]</scope>
    <source>
        <strain evidence="2 3">DSM 41654</strain>
    </source>
</reference>
<keyword evidence="3" id="KW-1185">Reference proteome</keyword>